<feature type="domain" description="Heme-copper oxidase subunit III family profile" evidence="9">
    <location>
        <begin position="45"/>
        <end position="216"/>
    </location>
</feature>
<evidence type="ECO:0000256" key="3">
    <source>
        <dbReference type="ARBA" id="ARBA00022692"/>
    </source>
</evidence>
<evidence type="ECO:0000259" key="9">
    <source>
        <dbReference type="PROSITE" id="PS50253"/>
    </source>
</evidence>
<evidence type="ECO:0000256" key="4">
    <source>
        <dbReference type="ARBA" id="ARBA00022989"/>
    </source>
</evidence>
<keyword evidence="3 6" id="KW-0812">Transmembrane</keyword>
<evidence type="ECO:0000256" key="5">
    <source>
        <dbReference type="ARBA" id="ARBA00023136"/>
    </source>
</evidence>
<evidence type="ECO:0000313" key="10">
    <source>
        <dbReference type="EMBL" id="TMI76609.1"/>
    </source>
</evidence>
<evidence type="ECO:0000256" key="8">
    <source>
        <dbReference type="SAM" id="Phobius"/>
    </source>
</evidence>
<dbReference type="SUPFAM" id="SSF81452">
    <property type="entry name" value="Cytochrome c oxidase subunit III-like"/>
    <property type="match status" value="1"/>
</dbReference>
<keyword evidence="4 8" id="KW-1133">Transmembrane helix</keyword>
<evidence type="ECO:0000256" key="1">
    <source>
        <dbReference type="ARBA" id="ARBA00004141"/>
    </source>
</evidence>
<evidence type="ECO:0000256" key="7">
    <source>
        <dbReference type="SAM" id="MobiDB-lite"/>
    </source>
</evidence>
<protein>
    <submittedName>
        <fullName evidence="10">Heme-copper oxidase subunit III</fullName>
    </submittedName>
</protein>
<evidence type="ECO:0000256" key="6">
    <source>
        <dbReference type="RuleBase" id="RU003376"/>
    </source>
</evidence>
<name>A0A537IZ68_9BACT</name>
<comment type="subcellular location">
    <subcellularLocation>
        <location evidence="6">Cell membrane</location>
        <topology evidence="6">Multi-pass membrane protein</topology>
    </subcellularLocation>
    <subcellularLocation>
        <location evidence="1">Membrane</location>
        <topology evidence="1">Multi-pass membrane protein</topology>
    </subcellularLocation>
</comment>
<dbReference type="PANTHER" id="PTHR11403:SF10">
    <property type="entry name" value="CYTOCHROME C OXIDASE"/>
    <property type="match status" value="1"/>
</dbReference>
<dbReference type="Proteomes" id="UP000318834">
    <property type="component" value="Unassembled WGS sequence"/>
</dbReference>
<feature type="transmembrane region" description="Helical" evidence="8">
    <location>
        <begin position="80"/>
        <end position="101"/>
    </location>
</feature>
<sequence>MPAPTRTLERPPGAQEPGGPATGGRGPGGSGGGEQTAVPATTPARIAVWLLVGAITALFAAFTSTYLVRRGEADWRVGPLPPILWLTTAIILASSIALQQARRHGQRAAMTGLRIWLVVTTLLGLAFLAGQLLAWRQLVATGIYLATNPHSSFFYLLTGAHGLHLAGGIGALLYAVRRAPAAATASAALDVTDPVATYWHFLTGLWVYLFVILYAI</sequence>
<dbReference type="InterPro" id="IPR024791">
    <property type="entry name" value="Cyt_c/ubiquinol_Oxase_su3"/>
</dbReference>
<dbReference type="InterPro" id="IPR000298">
    <property type="entry name" value="Cyt_c_oxidase-like_su3"/>
</dbReference>
<evidence type="ECO:0000313" key="11">
    <source>
        <dbReference type="Proteomes" id="UP000318834"/>
    </source>
</evidence>
<organism evidence="10 11">
    <name type="scientific">Candidatus Segetimicrobium genomatis</name>
    <dbReference type="NCBI Taxonomy" id="2569760"/>
    <lineage>
        <taxon>Bacteria</taxon>
        <taxon>Bacillati</taxon>
        <taxon>Candidatus Sysuimicrobiota</taxon>
        <taxon>Candidatus Sysuimicrobiia</taxon>
        <taxon>Candidatus Sysuimicrobiales</taxon>
        <taxon>Candidatus Segetimicrobiaceae</taxon>
        <taxon>Candidatus Segetimicrobium</taxon>
    </lineage>
</organism>
<dbReference type="PROSITE" id="PS50253">
    <property type="entry name" value="COX3"/>
    <property type="match status" value="1"/>
</dbReference>
<reference evidence="10 11" key="1">
    <citation type="journal article" date="2019" name="Nat. Microbiol.">
        <title>Mediterranean grassland soil C-N compound turnover is dependent on rainfall and depth, and is mediated by genomically divergent microorganisms.</title>
        <authorList>
            <person name="Diamond S."/>
            <person name="Andeer P.F."/>
            <person name="Li Z."/>
            <person name="Crits-Christoph A."/>
            <person name="Burstein D."/>
            <person name="Anantharaman K."/>
            <person name="Lane K.R."/>
            <person name="Thomas B.C."/>
            <person name="Pan C."/>
            <person name="Northen T.R."/>
            <person name="Banfield J.F."/>
        </authorList>
    </citation>
    <scope>NUCLEOTIDE SEQUENCE [LARGE SCALE GENOMIC DNA]</scope>
    <source>
        <strain evidence="10">NP_8</strain>
    </source>
</reference>
<dbReference type="GO" id="GO:0004129">
    <property type="term" value="F:cytochrome-c oxidase activity"/>
    <property type="evidence" value="ECO:0007669"/>
    <property type="project" value="InterPro"/>
</dbReference>
<evidence type="ECO:0000256" key="2">
    <source>
        <dbReference type="ARBA" id="ARBA00010581"/>
    </source>
</evidence>
<dbReference type="Gene3D" id="1.20.120.80">
    <property type="entry name" value="Cytochrome c oxidase, subunit III, four-helix bundle"/>
    <property type="match status" value="1"/>
</dbReference>
<dbReference type="GO" id="GO:0005886">
    <property type="term" value="C:plasma membrane"/>
    <property type="evidence" value="ECO:0007669"/>
    <property type="project" value="UniProtKB-SubCell"/>
</dbReference>
<feature type="transmembrane region" description="Helical" evidence="8">
    <location>
        <begin position="196"/>
        <end position="215"/>
    </location>
</feature>
<dbReference type="PANTHER" id="PTHR11403">
    <property type="entry name" value="CYTOCHROME C OXIDASE SUBUNIT III"/>
    <property type="match status" value="1"/>
</dbReference>
<dbReference type="GO" id="GO:0019646">
    <property type="term" value="P:aerobic electron transport chain"/>
    <property type="evidence" value="ECO:0007669"/>
    <property type="project" value="InterPro"/>
</dbReference>
<feature type="transmembrane region" description="Helical" evidence="8">
    <location>
        <begin position="113"/>
        <end position="133"/>
    </location>
</feature>
<gene>
    <name evidence="10" type="ORF">E6H05_03190</name>
</gene>
<feature type="transmembrane region" description="Helical" evidence="8">
    <location>
        <begin position="153"/>
        <end position="176"/>
    </location>
</feature>
<dbReference type="Pfam" id="PF00510">
    <property type="entry name" value="COX3"/>
    <property type="match status" value="1"/>
</dbReference>
<dbReference type="InterPro" id="IPR013833">
    <property type="entry name" value="Cyt_c_oxidase_su3_a-hlx"/>
</dbReference>
<feature type="region of interest" description="Disordered" evidence="7">
    <location>
        <begin position="1"/>
        <end position="37"/>
    </location>
</feature>
<dbReference type="EMBL" id="VBAP01000016">
    <property type="protein sequence ID" value="TMI76609.1"/>
    <property type="molecule type" value="Genomic_DNA"/>
</dbReference>
<keyword evidence="5 8" id="KW-0472">Membrane</keyword>
<comment type="similarity">
    <text evidence="2 6">Belongs to the cytochrome c oxidase subunit 3 family.</text>
</comment>
<accession>A0A537IZ68</accession>
<dbReference type="InterPro" id="IPR035973">
    <property type="entry name" value="Cyt_c_oxidase_su3-like_sf"/>
</dbReference>
<feature type="transmembrane region" description="Helical" evidence="8">
    <location>
        <begin position="46"/>
        <end position="68"/>
    </location>
</feature>
<feature type="compositionally biased region" description="Gly residues" evidence="7">
    <location>
        <begin position="20"/>
        <end position="34"/>
    </location>
</feature>
<comment type="caution">
    <text evidence="10">The sequence shown here is derived from an EMBL/GenBank/DDBJ whole genome shotgun (WGS) entry which is preliminary data.</text>
</comment>
<proteinExistence type="inferred from homology"/>
<dbReference type="AlphaFoldDB" id="A0A537IZ68"/>